<dbReference type="KEGG" id="sfeu:IM697_23545"/>
<sequence length="176" mass="19907">MIQIDALLREYDRARAYTDNLWKDLTPDEVIWRPREDFSAIGWHLGHQAHVAHFMIRNLTAAEPSPDPELDALMDSANPEKFRGALPTVDRLADFRDTVAERVHARIGDIAAGRVGAPAQLAVVATHLLTTLINHEYQHDQWISEVRARDLGHALPPDPESDHLRRIDGYLVCDVL</sequence>
<organism evidence="2 3">
    <name type="scientific">Streptomyces ferrugineus</name>
    <dbReference type="NCBI Taxonomy" id="1413221"/>
    <lineage>
        <taxon>Bacteria</taxon>
        <taxon>Bacillati</taxon>
        <taxon>Actinomycetota</taxon>
        <taxon>Actinomycetes</taxon>
        <taxon>Kitasatosporales</taxon>
        <taxon>Streptomycetaceae</taxon>
        <taxon>Streptomyces</taxon>
    </lineage>
</organism>
<name>A0A7M2SCV5_9ACTN</name>
<dbReference type="Proteomes" id="UP000594205">
    <property type="component" value="Chromosome"/>
</dbReference>
<dbReference type="RefSeq" id="WP_194037980.1">
    <property type="nucleotide sequence ID" value="NZ_CP063373.1"/>
</dbReference>
<evidence type="ECO:0000259" key="1">
    <source>
        <dbReference type="Pfam" id="PF12867"/>
    </source>
</evidence>
<protein>
    <submittedName>
        <fullName evidence="2">DinB family protein</fullName>
    </submittedName>
</protein>
<dbReference type="InterPro" id="IPR024775">
    <property type="entry name" value="DinB-like"/>
</dbReference>
<dbReference type="InterPro" id="IPR034660">
    <property type="entry name" value="DinB/YfiT-like"/>
</dbReference>
<proteinExistence type="predicted"/>
<reference evidence="2 3" key="1">
    <citation type="submission" date="2020-10" db="EMBL/GenBank/DDBJ databases">
        <title>Streptomyces ferrugineus complate genome analysis.</title>
        <authorList>
            <person name="Anwar N."/>
        </authorList>
    </citation>
    <scope>NUCLEOTIDE SEQUENCE [LARGE SCALE GENOMIC DNA]</scope>
    <source>
        <strain evidence="2 3">CCTCC AA2014009</strain>
    </source>
</reference>
<keyword evidence="3" id="KW-1185">Reference proteome</keyword>
<dbReference type="AlphaFoldDB" id="A0A7M2SCV5"/>
<accession>A0A7M2SCV5</accession>
<feature type="domain" description="DinB-like" evidence="1">
    <location>
        <begin position="11"/>
        <end position="143"/>
    </location>
</feature>
<dbReference type="Gene3D" id="1.20.120.450">
    <property type="entry name" value="dinb family like domain"/>
    <property type="match status" value="1"/>
</dbReference>
<dbReference type="SUPFAM" id="SSF109854">
    <property type="entry name" value="DinB/YfiT-like putative metalloenzymes"/>
    <property type="match status" value="1"/>
</dbReference>
<gene>
    <name evidence="2" type="ORF">IM697_23545</name>
</gene>
<dbReference type="Pfam" id="PF12867">
    <property type="entry name" value="DinB_2"/>
    <property type="match status" value="1"/>
</dbReference>
<dbReference type="EMBL" id="CP063373">
    <property type="protein sequence ID" value="QOV33223.1"/>
    <property type="molecule type" value="Genomic_DNA"/>
</dbReference>
<evidence type="ECO:0000313" key="2">
    <source>
        <dbReference type="EMBL" id="QOV33223.1"/>
    </source>
</evidence>
<evidence type="ECO:0000313" key="3">
    <source>
        <dbReference type="Proteomes" id="UP000594205"/>
    </source>
</evidence>